<evidence type="ECO:0000259" key="10">
    <source>
        <dbReference type="Pfam" id="PF03834"/>
    </source>
</evidence>
<dbReference type="AlphaFoldDB" id="A0A834HXG2"/>
<evidence type="ECO:0000256" key="1">
    <source>
        <dbReference type="ARBA" id="ARBA00004123"/>
    </source>
</evidence>
<keyword evidence="6" id="KW-0539">Nucleus</keyword>
<dbReference type="PANTHER" id="PTHR12749:SF0">
    <property type="entry name" value="DNA EXCISION REPAIR PROTEIN ERCC-1"/>
    <property type="match status" value="1"/>
</dbReference>
<evidence type="ECO:0000256" key="2">
    <source>
        <dbReference type="ARBA" id="ARBA00008283"/>
    </source>
</evidence>
<dbReference type="GO" id="GO:0032204">
    <property type="term" value="P:regulation of telomere maintenance"/>
    <property type="evidence" value="ECO:0007669"/>
    <property type="project" value="UniProtKB-ARBA"/>
</dbReference>
<keyword evidence="12" id="KW-1185">Reference proteome</keyword>
<evidence type="ECO:0000256" key="8">
    <source>
        <dbReference type="ARBA" id="ARBA00071993"/>
    </source>
</evidence>
<gene>
    <name evidence="11" type="ORF">GWI33_016383</name>
</gene>
<dbReference type="NCBIfam" id="TIGR00597">
    <property type="entry name" value="rad10"/>
    <property type="match status" value="1"/>
</dbReference>
<dbReference type="FunFam" id="1.10.150.20:FF:000017">
    <property type="entry name" value="DNA excision repair protein ERCC-1"/>
    <property type="match status" value="1"/>
</dbReference>
<dbReference type="InterPro" id="IPR010994">
    <property type="entry name" value="RuvA_2-like"/>
</dbReference>
<dbReference type="CDD" id="cd22325">
    <property type="entry name" value="ERCC1_C-like"/>
    <property type="match status" value="1"/>
</dbReference>
<comment type="similarity">
    <text evidence="2">Belongs to the ERCC1/RAD10/SWI10 family.</text>
</comment>
<feature type="region of interest" description="Disordered" evidence="9">
    <location>
        <begin position="13"/>
        <end position="43"/>
    </location>
</feature>
<accession>A0A834HXG2</accession>
<dbReference type="EMBL" id="JAACXV010014073">
    <property type="protein sequence ID" value="KAF7270662.1"/>
    <property type="molecule type" value="Genomic_DNA"/>
</dbReference>
<dbReference type="GO" id="GO:0003697">
    <property type="term" value="F:single-stranded DNA binding"/>
    <property type="evidence" value="ECO:0007669"/>
    <property type="project" value="TreeGrafter"/>
</dbReference>
<dbReference type="Proteomes" id="UP000625711">
    <property type="component" value="Unassembled WGS sequence"/>
</dbReference>
<name>A0A834HXG2_RHYFE</name>
<dbReference type="GO" id="GO:0070522">
    <property type="term" value="C:ERCC4-ERCC1 complex"/>
    <property type="evidence" value="ECO:0007669"/>
    <property type="project" value="TreeGrafter"/>
</dbReference>
<dbReference type="Pfam" id="PF03834">
    <property type="entry name" value="Rad10"/>
    <property type="match status" value="1"/>
</dbReference>
<evidence type="ECO:0000256" key="7">
    <source>
        <dbReference type="ARBA" id="ARBA00054210"/>
    </source>
</evidence>
<dbReference type="GO" id="GO:0006289">
    <property type="term" value="P:nucleotide-excision repair"/>
    <property type="evidence" value="ECO:0007669"/>
    <property type="project" value="UniProtKB-ARBA"/>
</dbReference>
<proteinExistence type="inferred from homology"/>
<dbReference type="OrthoDB" id="10262814at2759"/>
<dbReference type="PANTHER" id="PTHR12749">
    <property type="entry name" value="EXCISION REPAIR CROSS-COMPLEMENTING 1 ERCC1"/>
    <property type="match status" value="1"/>
</dbReference>
<dbReference type="SUPFAM" id="SSF47781">
    <property type="entry name" value="RuvA domain 2-like"/>
    <property type="match status" value="1"/>
</dbReference>
<dbReference type="GO" id="GO:0006312">
    <property type="term" value="P:mitotic recombination"/>
    <property type="evidence" value="ECO:0007669"/>
    <property type="project" value="TreeGrafter"/>
</dbReference>
<evidence type="ECO:0000256" key="9">
    <source>
        <dbReference type="SAM" id="MobiDB-lite"/>
    </source>
</evidence>
<organism evidence="11 12">
    <name type="scientific">Rhynchophorus ferrugineus</name>
    <name type="common">Red palm weevil</name>
    <name type="synonym">Curculio ferrugineus</name>
    <dbReference type="NCBI Taxonomy" id="354439"/>
    <lineage>
        <taxon>Eukaryota</taxon>
        <taxon>Metazoa</taxon>
        <taxon>Ecdysozoa</taxon>
        <taxon>Arthropoda</taxon>
        <taxon>Hexapoda</taxon>
        <taxon>Insecta</taxon>
        <taxon>Pterygota</taxon>
        <taxon>Neoptera</taxon>
        <taxon>Endopterygota</taxon>
        <taxon>Coleoptera</taxon>
        <taxon>Polyphaga</taxon>
        <taxon>Cucujiformia</taxon>
        <taxon>Curculionidae</taxon>
        <taxon>Dryophthorinae</taxon>
        <taxon>Rhynchophorus</taxon>
    </lineage>
</organism>
<dbReference type="SUPFAM" id="SSF52980">
    <property type="entry name" value="Restriction endonuclease-like"/>
    <property type="match status" value="1"/>
</dbReference>
<reference evidence="11" key="1">
    <citation type="submission" date="2020-08" db="EMBL/GenBank/DDBJ databases">
        <title>Genome sequencing and assembly of the red palm weevil Rhynchophorus ferrugineus.</title>
        <authorList>
            <person name="Dias G.B."/>
            <person name="Bergman C.M."/>
            <person name="Manee M."/>
        </authorList>
    </citation>
    <scope>NUCLEOTIDE SEQUENCE</scope>
    <source>
        <strain evidence="11">AA-2017</strain>
        <tissue evidence="11">Whole larva</tissue>
    </source>
</reference>
<keyword evidence="3" id="KW-0227">DNA damage</keyword>
<dbReference type="Gene3D" id="3.40.50.10130">
    <property type="match status" value="1"/>
</dbReference>
<dbReference type="InterPro" id="IPR047260">
    <property type="entry name" value="ERCC1-like_central_dom"/>
</dbReference>
<comment type="subcellular location">
    <subcellularLocation>
        <location evidence="1">Nucleus</location>
    </subcellularLocation>
</comment>
<evidence type="ECO:0000256" key="5">
    <source>
        <dbReference type="ARBA" id="ARBA00023204"/>
    </source>
</evidence>
<evidence type="ECO:0000256" key="4">
    <source>
        <dbReference type="ARBA" id="ARBA00023125"/>
    </source>
</evidence>
<dbReference type="GO" id="GO:0006302">
    <property type="term" value="P:double-strand break repair"/>
    <property type="evidence" value="ECO:0007669"/>
    <property type="project" value="UniProtKB-ARBA"/>
</dbReference>
<sequence>MDISDSELAELAVNLDEQEPGPSTSKEDNKAKGGRNSLLVNPNQRGNPLLKSISKVVWEYEDIIPDYQMGIQMCALFLSLKYHNLKPNYIHERLKQLKDMYRLRVLLVQVDVKDPHYALKNLTRICILANLTLILAWSSDEAGKILETYKIYENKPPDNVMGKNESSPYIKIIQALTSIKPINKTDAMNLLTKFKTLEGIINASEFQISECPGIGPRKAKKLYSSLKENFCK</sequence>
<evidence type="ECO:0000313" key="12">
    <source>
        <dbReference type="Proteomes" id="UP000625711"/>
    </source>
</evidence>
<dbReference type="GO" id="GO:0070914">
    <property type="term" value="P:UV-damage excision repair"/>
    <property type="evidence" value="ECO:0007669"/>
    <property type="project" value="TreeGrafter"/>
</dbReference>
<protein>
    <recommendedName>
        <fullName evidence="8">DNA excision repair protein ERCC-1</fullName>
    </recommendedName>
</protein>
<keyword evidence="5" id="KW-0234">DNA repair</keyword>
<dbReference type="GO" id="GO:0003684">
    <property type="term" value="F:damaged DNA binding"/>
    <property type="evidence" value="ECO:0007669"/>
    <property type="project" value="InterPro"/>
</dbReference>
<dbReference type="Gene3D" id="1.10.150.20">
    <property type="entry name" value="5' to 3' exonuclease, C-terminal subdomain"/>
    <property type="match status" value="1"/>
</dbReference>
<comment type="function">
    <text evidence="7">Non-catalytic component of a structure-specific DNA repair endonuclease responsible for the 5'-incision during DNA repair. Responsible, in conjunction with SLX4, for the first step in the repair of interstrand cross-links (ICL). Participates in the processing of anaphase bridge-generating DNA structures, which consist in incompletely processed DNA lesions arising during S or G2 phase, and can result in cytokinesis failure. Also required for homology-directed repair (HDR) of DNA double-strand breaks, in conjunction with SLX4.</text>
</comment>
<dbReference type="InterPro" id="IPR004579">
    <property type="entry name" value="ERCC1/RAD10/SWI10"/>
</dbReference>
<dbReference type="GO" id="GO:0000110">
    <property type="term" value="C:nucleotide-excision repair factor 1 complex"/>
    <property type="evidence" value="ECO:0007669"/>
    <property type="project" value="TreeGrafter"/>
</dbReference>
<dbReference type="InterPro" id="IPR011335">
    <property type="entry name" value="Restrct_endonuc-II-like"/>
</dbReference>
<evidence type="ECO:0000256" key="3">
    <source>
        <dbReference type="ARBA" id="ARBA00022763"/>
    </source>
</evidence>
<dbReference type="FunFam" id="3.40.50.10130:FF:000001">
    <property type="entry name" value="DNA excision repair protein ERCC-1"/>
    <property type="match status" value="1"/>
</dbReference>
<comment type="caution">
    <text evidence="11">The sequence shown here is derived from an EMBL/GenBank/DDBJ whole genome shotgun (WGS) entry which is preliminary data.</text>
</comment>
<dbReference type="Pfam" id="PF14520">
    <property type="entry name" value="HHH_5"/>
    <property type="match status" value="1"/>
</dbReference>
<evidence type="ECO:0000313" key="11">
    <source>
        <dbReference type="EMBL" id="KAF7270662.1"/>
    </source>
</evidence>
<feature type="domain" description="ERCC1-like central" evidence="10">
    <location>
        <begin position="38"/>
        <end position="150"/>
    </location>
</feature>
<evidence type="ECO:0000256" key="6">
    <source>
        <dbReference type="ARBA" id="ARBA00023242"/>
    </source>
</evidence>
<keyword evidence="4" id="KW-0238">DNA-binding</keyword>